<gene>
    <name evidence="3" type="ORF">IHE55_18205</name>
</gene>
<protein>
    <recommendedName>
        <fullName evidence="5">Secreted protein</fullName>
    </recommendedName>
</protein>
<feature type="region of interest" description="Disordered" evidence="1">
    <location>
        <begin position="43"/>
        <end position="134"/>
    </location>
</feature>
<keyword evidence="2" id="KW-1133">Transmembrane helix</keyword>
<dbReference type="Proteomes" id="UP000807371">
    <property type="component" value="Unassembled WGS sequence"/>
</dbReference>
<evidence type="ECO:0008006" key="5">
    <source>
        <dbReference type="Google" id="ProtNLM"/>
    </source>
</evidence>
<accession>A0ABS0NN50</accession>
<dbReference type="EMBL" id="JACYXC010000001">
    <property type="protein sequence ID" value="MBH5336603.1"/>
    <property type="molecule type" value="Genomic_DNA"/>
</dbReference>
<organism evidence="3 4">
    <name type="scientific">Streptomyces pactum</name>
    <dbReference type="NCBI Taxonomy" id="68249"/>
    <lineage>
        <taxon>Bacteria</taxon>
        <taxon>Bacillati</taxon>
        <taxon>Actinomycetota</taxon>
        <taxon>Actinomycetes</taxon>
        <taxon>Kitasatosporales</taxon>
        <taxon>Streptomycetaceae</taxon>
        <taxon>Streptomyces</taxon>
    </lineage>
</organism>
<name>A0ABS0NN50_9ACTN</name>
<dbReference type="RefSeq" id="WP_197989991.1">
    <property type="nucleotide sequence ID" value="NZ_JACYXC010000001.1"/>
</dbReference>
<keyword evidence="2" id="KW-0472">Membrane</keyword>
<feature type="compositionally biased region" description="Basic and acidic residues" evidence="1">
    <location>
        <begin position="61"/>
        <end position="104"/>
    </location>
</feature>
<proteinExistence type="predicted"/>
<dbReference type="InterPro" id="IPR045513">
    <property type="entry name" value="DUF6479"/>
</dbReference>
<evidence type="ECO:0000256" key="1">
    <source>
        <dbReference type="SAM" id="MobiDB-lite"/>
    </source>
</evidence>
<reference evidence="3 4" key="1">
    <citation type="submission" date="2020-09" db="EMBL/GenBank/DDBJ databases">
        <title>Biosynthesis of the nuclear factor of activated T cells inhibitor NFAT-133 and its congeners in Streptomyces pactum.</title>
        <authorList>
            <person name="Zhou W."/>
            <person name="Posri P."/>
            <person name="Abugrain M.E."/>
            <person name="Weisberg A.J."/>
            <person name="Chang J.H."/>
            <person name="Mahmud T."/>
        </authorList>
    </citation>
    <scope>NUCLEOTIDE SEQUENCE [LARGE SCALE GENOMIC DNA]</scope>
    <source>
        <strain evidence="3 4">ATCC 27456</strain>
    </source>
</reference>
<feature type="transmembrane region" description="Helical" evidence="2">
    <location>
        <begin position="15"/>
        <end position="39"/>
    </location>
</feature>
<keyword evidence="4" id="KW-1185">Reference proteome</keyword>
<evidence type="ECO:0000313" key="3">
    <source>
        <dbReference type="EMBL" id="MBH5336603.1"/>
    </source>
</evidence>
<comment type="caution">
    <text evidence="3">The sequence shown here is derived from an EMBL/GenBank/DDBJ whole genome shotgun (WGS) entry which is preliminary data.</text>
</comment>
<evidence type="ECO:0000256" key="2">
    <source>
        <dbReference type="SAM" id="Phobius"/>
    </source>
</evidence>
<sequence length="134" mass="14861">MSTFASVEFAARDHLVGIGPLVAGIGVVILLVAAVWWGIRVAARERRPTEPQPRAGAWQTAEEHRSGHVTSEDHGPGHQESERHYERYGRKPTEVPRDGVRHMPYEFGNFGSEEDPEKKPTKWTPGHSGSWGTG</sequence>
<evidence type="ECO:0000313" key="4">
    <source>
        <dbReference type="Proteomes" id="UP000807371"/>
    </source>
</evidence>
<keyword evidence="2" id="KW-0812">Transmembrane</keyword>
<dbReference type="Pfam" id="PF20087">
    <property type="entry name" value="DUF6479"/>
    <property type="match status" value="1"/>
</dbReference>